<dbReference type="GO" id="GO:0006396">
    <property type="term" value="P:RNA processing"/>
    <property type="evidence" value="ECO:0007669"/>
    <property type="project" value="UniProtKB-UniRule"/>
</dbReference>
<evidence type="ECO:0000259" key="6">
    <source>
        <dbReference type="Pfam" id="PF01137"/>
    </source>
</evidence>
<protein>
    <recommendedName>
        <fullName evidence="2 5">RNA 3'-terminal phosphate cyclase</fullName>
        <ecNumber evidence="5">6.5.1.4</ecNumber>
    </recommendedName>
</protein>
<evidence type="ECO:0000313" key="9">
    <source>
        <dbReference type="Proteomes" id="UP000752814"/>
    </source>
</evidence>
<dbReference type="Pfam" id="PF05189">
    <property type="entry name" value="RTC_insert"/>
    <property type="match status" value="1"/>
</dbReference>
<dbReference type="EC" id="6.5.1.4" evidence="5"/>
<dbReference type="Gene3D" id="3.30.360.20">
    <property type="entry name" value="RNA 3'-terminal phosphate cyclase, insert domain"/>
    <property type="match status" value="1"/>
</dbReference>
<evidence type="ECO:0000256" key="2">
    <source>
        <dbReference type="ARBA" id="ARBA00021428"/>
    </source>
</evidence>
<evidence type="ECO:0000256" key="5">
    <source>
        <dbReference type="NCBIfam" id="TIGR03399"/>
    </source>
</evidence>
<accession>A0A8J8PCV6</accession>
<evidence type="ECO:0000313" key="8">
    <source>
        <dbReference type="EMBL" id="TQS81642.1"/>
    </source>
</evidence>
<dbReference type="Pfam" id="PF01137">
    <property type="entry name" value="RTC"/>
    <property type="match status" value="1"/>
</dbReference>
<feature type="domain" description="RNA 3'-terminal phosphate cyclase insert" evidence="7">
    <location>
        <begin position="173"/>
        <end position="255"/>
    </location>
</feature>
<dbReference type="SUPFAM" id="SSF52913">
    <property type="entry name" value="RNA 3'-terminal phosphate cyclase, RPTC, insert domain"/>
    <property type="match status" value="1"/>
</dbReference>
<dbReference type="InterPro" id="IPR000228">
    <property type="entry name" value="RNA3'_term_phos_cyc"/>
</dbReference>
<dbReference type="SUPFAM" id="SSF55205">
    <property type="entry name" value="EPT/RTPC-like"/>
    <property type="match status" value="1"/>
</dbReference>
<feature type="domain" description="RNA 3'-terminal phosphate cyclase" evidence="6">
    <location>
        <begin position="1"/>
        <end position="308"/>
    </location>
</feature>
<dbReference type="GO" id="GO:0003963">
    <property type="term" value="F:RNA-3'-phosphate cyclase activity"/>
    <property type="evidence" value="ECO:0007669"/>
    <property type="project" value="UniProtKB-UniRule"/>
</dbReference>
<name>A0A8J8PCV6_9ARCH</name>
<dbReference type="InterPro" id="IPR037136">
    <property type="entry name" value="RNA3'_phos_cyclase_dom_sf"/>
</dbReference>
<dbReference type="PANTHER" id="PTHR11096">
    <property type="entry name" value="RNA 3' TERMINAL PHOSPHATE CYCLASE"/>
    <property type="match status" value="1"/>
</dbReference>
<dbReference type="Gene3D" id="3.65.10.20">
    <property type="entry name" value="RNA 3'-terminal phosphate cyclase domain"/>
    <property type="match status" value="1"/>
</dbReference>
<reference evidence="8" key="1">
    <citation type="submission" date="2016-03" db="EMBL/GenBank/DDBJ databases">
        <authorList>
            <person name="Borrel G."/>
            <person name="Mccann A."/>
            <person name="O'Toole P.W."/>
        </authorList>
    </citation>
    <scope>NUCLEOTIDE SEQUENCE</scope>
    <source>
        <strain evidence="8">183</strain>
    </source>
</reference>
<dbReference type="EMBL" id="LVVT01000022">
    <property type="protein sequence ID" value="TQS81642.1"/>
    <property type="molecule type" value="Genomic_DNA"/>
</dbReference>
<dbReference type="PANTHER" id="PTHR11096:SF0">
    <property type="entry name" value="RNA 3'-TERMINAL PHOSPHATE CYCLASE"/>
    <property type="match status" value="1"/>
</dbReference>
<dbReference type="InterPro" id="IPR013792">
    <property type="entry name" value="RNA3'P_cycl/enolpyr_Trfase_a/b"/>
</dbReference>
<evidence type="ECO:0000259" key="7">
    <source>
        <dbReference type="Pfam" id="PF05189"/>
    </source>
</evidence>
<keyword evidence="3" id="KW-0436">Ligase</keyword>
<dbReference type="InterPro" id="IPR013791">
    <property type="entry name" value="RNA3'-term_phos_cycl_insert"/>
</dbReference>
<gene>
    <name evidence="8" type="ORF">A3207_04375</name>
</gene>
<organism evidence="8 9">
    <name type="scientific">Candidatus Methanomassiliicoccus intestinalis</name>
    <dbReference type="NCBI Taxonomy" id="1406512"/>
    <lineage>
        <taxon>Archaea</taxon>
        <taxon>Methanobacteriati</taxon>
        <taxon>Thermoplasmatota</taxon>
        <taxon>Thermoplasmata</taxon>
        <taxon>Methanomassiliicoccales</taxon>
        <taxon>Methanomassiliicoccaceae</taxon>
        <taxon>Methanomassiliicoccus</taxon>
    </lineage>
</organism>
<dbReference type="GO" id="GO:0000166">
    <property type="term" value="F:nucleotide binding"/>
    <property type="evidence" value="ECO:0007669"/>
    <property type="project" value="UniProtKB-KW"/>
</dbReference>
<dbReference type="InterPro" id="IPR036553">
    <property type="entry name" value="RPTC_insert"/>
</dbReference>
<dbReference type="AlphaFoldDB" id="A0A8J8PCV6"/>
<dbReference type="Proteomes" id="UP000752814">
    <property type="component" value="Unassembled WGS sequence"/>
</dbReference>
<dbReference type="PIRSF" id="PIRSF005378">
    <property type="entry name" value="RNA3'_term_phos_cycl_euk"/>
    <property type="match status" value="1"/>
</dbReference>
<keyword evidence="4" id="KW-0547">Nucleotide-binding</keyword>
<comment type="similarity">
    <text evidence="1">Belongs to the RNA 3'-terminal cyclase family. Type 1 subfamily.</text>
</comment>
<dbReference type="InterPro" id="IPR020719">
    <property type="entry name" value="RNA3'_term_phos_cycl-like_CS"/>
</dbReference>
<evidence type="ECO:0000256" key="3">
    <source>
        <dbReference type="ARBA" id="ARBA00022598"/>
    </source>
</evidence>
<comment type="caution">
    <text evidence="8">The sequence shown here is derived from an EMBL/GenBank/DDBJ whole genome shotgun (WGS) entry which is preliminary data.</text>
</comment>
<evidence type="ECO:0000256" key="4">
    <source>
        <dbReference type="ARBA" id="ARBA00022741"/>
    </source>
</evidence>
<dbReference type="NCBIfam" id="TIGR03399">
    <property type="entry name" value="RNA_3prim_cycl"/>
    <property type="match status" value="1"/>
</dbReference>
<proteinExistence type="inferred from homology"/>
<dbReference type="PROSITE" id="PS01287">
    <property type="entry name" value="RTC"/>
    <property type="match status" value="1"/>
</dbReference>
<evidence type="ECO:0000256" key="1">
    <source>
        <dbReference type="ARBA" id="ARBA00009206"/>
    </source>
</evidence>
<sequence length="323" mass="35082">MGEGGGQIVRTSMAFSALLDEEITITNIRANRSKKGLRPQHVAAVSAIASICGGELEGAFTGSEELRYSPGDSELQDYTIDVGTAGSIPLVLQACMLAVLKKPHMHLKVYGGTNVYYSPSIDYCEYVIFPFLERMGYNITLNDFARGFHPQGGGMVDISLSPGPLKSIDLSCRGELLNEGGICYIQNLPYKIGERLKTVSGADVIQSSNGISDGAGLFLYTEYENTVFGVDALGRKGLSSEKVASMGIDVMKQEINSEGTIDMHAADQLFPYMVLAEGTSRFKVRKISNHLYTLMDLIPKFVDVQCNISDDSGCFLVEVKPQK</sequence>
<dbReference type="InterPro" id="IPR023797">
    <property type="entry name" value="RNA3'_phos_cyclase_dom"/>
</dbReference>
<dbReference type="InterPro" id="IPR017770">
    <property type="entry name" value="RNA3'_term_phos_cyc_type_1"/>
</dbReference>